<dbReference type="PANTHER" id="PTHR44080">
    <property type="entry name" value="E3 UBIQUITIN-PROTEIN LIGASE COP1"/>
    <property type="match status" value="1"/>
</dbReference>
<feature type="region of interest" description="Disordered" evidence="2">
    <location>
        <begin position="29"/>
        <end position="67"/>
    </location>
</feature>
<dbReference type="GO" id="GO:0061630">
    <property type="term" value="F:ubiquitin protein ligase activity"/>
    <property type="evidence" value="ECO:0007669"/>
    <property type="project" value="InterPro"/>
</dbReference>
<dbReference type="InterPro" id="IPR042755">
    <property type="entry name" value="COP1"/>
</dbReference>
<comment type="caution">
    <text evidence="3">The sequence shown here is derived from an EMBL/GenBank/DDBJ whole genome shotgun (WGS) entry which is preliminary data.</text>
</comment>
<evidence type="ECO:0000256" key="1">
    <source>
        <dbReference type="SAM" id="Coils"/>
    </source>
</evidence>
<gene>
    <name evidence="3" type="primary">COP1</name>
    <name evidence="3" type="ORF">KSP39_PZI014373</name>
</gene>
<dbReference type="PANTHER" id="PTHR44080:SF1">
    <property type="entry name" value="E3 UBIQUITIN-PROTEIN LIGASE COP1"/>
    <property type="match status" value="1"/>
</dbReference>
<name>A0AAP0BB41_9ASPA</name>
<protein>
    <submittedName>
        <fullName evidence="3">E3 ubiquitin-protein ligase COP1</fullName>
    </submittedName>
</protein>
<evidence type="ECO:0000313" key="3">
    <source>
        <dbReference type="EMBL" id="KAK8934844.1"/>
    </source>
</evidence>
<feature type="coiled-coil region" evidence="1">
    <location>
        <begin position="86"/>
        <end position="113"/>
    </location>
</feature>
<feature type="compositionally biased region" description="Polar residues" evidence="2">
    <location>
        <begin position="229"/>
        <end position="242"/>
    </location>
</feature>
<dbReference type="EMBL" id="JBBWWQ010000012">
    <property type="protein sequence ID" value="KAK8934844.1"/>
    <property type="molecule type" value="Genomic_DNA"/>
</dbReference>
<reference evidence="3 4" key="1">
    <citation type="journal article" date="2022" name="Nat. Plants">
        <title>Genomes of leafy and leafless Platanthera orchids illuminate the evolution of mycoheterotrophy.</title>
        <authorList>
            <person name="Li M.H."/>
            <person name="Liu K.W."/>
            <person name="Li Z."/>
            <person name="Lu H.C."/>
            <person name="Ye Q.L."/>
            <person name="Zhang D."/>
            <person name="Wang J.Y."/>
            <person name="Li Y.F."/>
            <person name="Zhong Z.M."/>
            <person name="Liu X."/>
            <person name="Yu X."/>
            <person name="Liu D.K."/>
            <person name="Tu X.D."/>
            <person name="Liu B."/>
            <person name="Hao Y."/>
            <person name="Liao X.Y."/>
            <person name="Jiang Y.T."/>
            <person name="Sun W.H."/>
            <person name="Chen J."/>
            <person name="Chen Y.Q."/>
            <person name="Ai Y."/>
            <person name="Zhai J.W."/>
            <person name="Wu S.S."/>
            <person name="Zhou Z."/>
            <person name="Hsiao Y.Y."/>
            <person name="Wu W.L."/>
            <person name="Chen Y.Y."/>
            <person name="Lin Y.F."/>
            <person name="Hsu J.L."/>
            <person name="Li C.Y."/>
            <person name="Wang Z.W."/>
            <person name="Zhao X."/>
            <person name="Zhong W.Y."/>
            <person name="Ma X.K."/>
            <person name="Ma L."/>
            <person name="Huang J."/>
            <person name="Chen G.Z."/>
            <person name="Huang M.Z."/>
            <person name="Huang L."/>
            <person name="Peng D.H."/>
            <person name="Luo Y.B."/>
            <person name="Zou S.Q."/>
            <person name="Chen S.P."/>
            <person name="Lan S."/>
            <person name="Tsai W.C."/>
            <person name="Van de Peer Y."/>
            <person name="Liu Z.J."/>
        </authorList>
    </citation>
    <scope>NUCLEOTIDE SEQUENCE [LARGE SCALE GENOMIC DNA]</scope>
    <source>
        <strain evidence="3">Lor287</strain>
    </source>
</reference>
<dbReference type="Proteomes" id="UP001418222">
    <property type="component" value="Unassembled WGS sequence"/>
</dbReference>
<organism evidence="3 4">
    <name type="scientific">Platanthera zijinensis</name>
    <dbReference type="NCBI Taxonomy" id="2320716"/>
    <lineage>
        <taxon>Eukaryota</taxon>
        <taxon>Viridiplantae</taxon>
        <taxon>Streptophyta</taxon>
        <taxon>Embryophyta</taxon>
        <taxon>Tracheophyta</taxon>
        <taxon>Spermatophyta</taxon>
        <taxon>Magnoliopsida</taxon>
        <taxon>Liliopsida</taxon>
        <taxon>Asparagales</taxon>
        <taxon>Orchidaceae</taxon>
        <taxon>Orchidoideae</taxon>
        <taxon>Orchideae</taxon>
        <taxon>Orchidinae</taxon>
        <taxon>Platanthera</taxon>
    </lineage>
</organism>
<dbReference type="GO" id="GO:0043161">
    <property type="term" value="P:proteasome-mediated ubiquitin-dependent protein catabolic process"/>
    <property type="evidence" value="ECO:0007669"/>
    <property type="project" value="TreeGrafter"/>
</dbReference>
<evidence type="ECO:0000256" key="2">
    <source>
        <dbReference type="SAM" id="MobiDB-lite"/>
    </source>
</evidence>
<dbReference type="AlphaFoldDB" id="A0AAP0BB41"/>
<keyword evidence="1" id="KW-0175">Coiled coil</keyword>
<keyword evidence="4" id="KW-1185">Reference proteome</keyword>
<sequence>MPIDGRPYAVDMLPAVFNNTQKSLVSFRQDGSDKLKPLRSPAPTLLNPSRSPNKTFLEDRKRKHGERHQSTFAMHKSGEKDCDVSVKELDKLLSLLTEKKRKMEQHKAETNMEILLDFLHYLRKQNKDELNEVQTDLQYIKEDVLAVEKHTVELYRARERYSVKLHMLLDDPVASKMLPSTANQHNNVSVSSACIPLEGDYSELVQGKEVDMKSHRSNSIHPRKDAFSGSDTQPSTTQTRLNVTRKQRIHSQVILHHIYCV</sequence>
<proteinExistence type="predicted"/>
<accession>A0AAP0BB41</accession>
<feature type="region of interest" description="Disordered" evidence="2">
    <location>
        <begin position="212"/>
        <end position="242"/>
    </location>
</feature>
<evidence type="ECO:0000313" key="4">
    <source>
        <dbReference type="Proteomes" id="UP001418222"/>
    </source>
</evidence>